<feature type="region of interest" description="Disordered" evidence="3">
    <location>
        <begin position="26"/>
        <end position="49"/>
    </location>
</feature>
<feature type="compositionally biased region" description="Low complexity" evidence="3">
    <location>
        <begin position="572"/>
        <end position="593"/>
    </location>
</feature>
<evidence type="ECO:0000256" key="3">
    <source>
        <dbReference type="SAM" id="MobiDB-lite"/>
    </source>
</evidence>
<sequence>MYRVGRWALLTAAVLVPSACNLTPTYERPKQDIPANYRNPLPDPSPDLPRPLSEWWKSFGSDELNALVDEALANNRDIKAATQRILQAEAQAGSTAASLFPSVTLNAKRSADSPTGGQGTLITGNTNRTHRLTSIGLSASYEVDLWGKLRASEASALATALSNVHDREALAITMVSDLVGTYLQYLESLDREEVARNNIANMKTMHAAVRERVRLGESSELELAQQRNVLAQGEATIPPITLQRERAFNKIAILLGKPPATLKIKGNSLMSLSLPELVPGLPSDLLLRRPDIKKAEANLVAANANIGVARAKMLPTFSLSGDRGWASQLFDSIASPAAIYWTIAGTVATTIFDGGKTEADIAYAKARYGELAETYQQTILTSLRDVEDALASIRLQGDLEVAQQEVLQASMDAYRLSSEAFRLGMVDYLNVLETQRTRFQAQDAQVQSRFGRLSSVVALYKALGGGMERPEEPAPTAEGTAKEPTTSIPVAAPAVSMVPAREPIALPVAAPAPAPVATPASAPVAAPAPAPVAAPAPLQLSIPAPQQPVAPKQLPQGPMTLELITPPPAPSSSPIAPVKAPAVTATAAPIGPAVESSKPTFTSEAN</sequence>
<evidence type="ECO:0000256" key="1">
    <source>
        <dbReference type="ARBA" id="ARBA00007613"/>
    </source>
</evidence>
<dbReference type="Gene3D" id="1.20.1600.10">
    <property type="entry name" value="Outer membrane efflux proteins (OEP)"/>
    <property type="match status" value="1"/>
</dbReference>
<feature type="compositionally biased region" description="Polar residues" evidence="3">
    <location>
        <begin position="597"/>
        <end position="606"/>
    </location>
</feature>
<dbReference type="AlphaFoldDB" id="A0A178M7K3"/>
<dbReference type="NCBIfam" id="TIGR01845">
    <property type="entry name" value="outer_NodT"/>
    <property type="match status" value="1"/>
</dbReference>
<proteinExistence type="inferred from homology"/>
<comment type="subcellular location">
    <subcellularLocation>
        <location evidence="2">Cell membrane</location>
        <topology evidence="2">Lipid-anchor</topology>
    </subcellularLocation>
</comment>
<dbReference type="Proteomes" id="UP000078428">
    <property type="component" value="Unassembled WGS sequence"/>
</dbReference>
<dbReference type="Gene3D" id="2.20.200.10">
    <property type="entry name" value="Outer membrane efflux proteins (OEP)"/>
    <property type="match status" value="1"/>
</dbReference>
<dbReference type="STRING" id="1285242.A6A04_07930"/>
<dbReference type="InterPro" id="IPR010131">
    <property type="entry name" value="MdtP/NodT-like"/>
</dbReference>
<comment type="similarity">
    <text evidence="1 2">Belongs to the outer membrane factor (OMF) (TC 1.B.17) family.</text>
</comment>
<dbReference type="PANTHER" id="PTHR30203">
    <property type="entry name" value="OUTER MEMBRANE CATION EFFLUX PROTEIN"/>
    <property type="match status" value="1"/>
</dbReference>
<accession>A0A178M7K3</accession>
<dbReference type="PANTHER" id="PTHR30203:SF33">
    <property type="entry name" value="BLR4455 PROTEIN"/>
    <property type="match status" value="1"/>
</dbReference>
<evidence type="ECO:0000313" key="4">
    <source>
        <dbReference type="EMBL" id="OAN44740.1"/>
    </source>
</evidence>
<keyword evidence="2" id="KW-0564">Palmitate</keyword>
<name>A0A178M7K3_9PROT</name>
<reference evidence="4 5" key="1">
    <citation type="submission" date="2016-04" db="EMBL/GenBank/DDBJ databases">
        <title>Draft genome sequence of freshwater magnetotactic bacteria Magnetospirillum marisnigri SP-1 and Magnetospirillum moscoviense BB-1.</title>
        <authorList>
            <person name="Koziaeva V."/>
            <person name="Dziuba M.V."/>
            <person name="Ivanov T.M."/>
            <person name="Kuznetsov B."/>
            <person name="Grouzdev D.S."/>
        </authorList>
    </citation>
    <scope>NUCLEOTIDE SEQUENCE [LARGE SCALE GENOMIC DNA]</scope>
    <source>
        <strain evidence="4 5">SP-1</strain>
    </source>
</reference>
<keyword evidence="2" id="KW-0449">Lipoprotein</keyword>
<keyword evidence="2" id="KW-1134">Transmembrane beta strand</keyword>
<keyword evidence="2" id="KW-0472">Membrane</keyword>
<dbReference type="GO" id="GO:0015562">
    <property type="term" value="F:efflux transmembrane transporter activity"/>
    <property type="evidence" value="ECO:0007669"/>
    <property type="project" value="InterPro"/>
</dbReference>
<organism evidence="4 5">
    <name type="scientific">Paramagnetospirillum marisnigri</name>
    <dbReference type="NCBI Taxonomy" id="1285242"/>
    <lineage>
        <taxon>Bacteria</taxon>
        <taxon>Pseudomonadati</taxon>
        <taxon>Pseudomonadota</taxon>
        <taxon>Alphaproteobacteria</taxon>
        <taxon>Rhodospirillales</taxon>
        <taxon>Magnetospirillaceae</taxon>
        <taxon>Paramagnetospirillum</taxon>
    </lineage>
</organism>
<dbReference type="Pfam" id="PF02321">
    <property type="entry name" value="OEP"/>
    <property type="match status" value="2"/>
</dbReference>
<dbReference type="InterPro" id="IPR003423">
    <property type="entry name" value="OMP_efflux"/>
</dbReference>
<dbReference type="GO" id="GO:0005886">
    <property type="term" value="C:plasma membrane"/>
    <property type="evidence" value="ECO:0007669"/>
    <property type="project" value="UniProtKB-SubCell"/>
</dbReference>
<feature type="region of interest" description="Disordered" evidence="3">
    <location>
        <begin position="543"/>
        <end position="606"/>
    </location>
</feature>
<evidence type="ECO:0000256" key="2">
    <source>
        <dbReference type="RuleBase" id="RU362097"/>
    </source>
</evidence>
<dbReference type="SUPFAM" id="SSF56954">
    <property type="entry name" value="Outer membrane efflux proteins (OEP)"/>
    <property type="match status" value="1"/>
</dbReference>
<dbReference type="EMBL" id="LWQT01000109">
    <property type="protein sequence ID" value="OAN44740.1"/>
    <property type="molecule type" value="Genomic_DNA"/>
</dbReference>
<keyword evidence="5" id="KW-1185">Reference proteome</keyword>
<comment type="caution">
    <text evidence="4">The sequence shown here is derived from an EMBL/GenBank/DDBJ whole genome shotgun (WGS) entry which is preliminary data.</text>
</comment>
<protein>
    <recommendedName>
        <fullName evidence="6">RND transporter</fullName>
    </recommendedName>
</protein>
<feature type="region of interest" description="Disordered" evidence="3">
    <location>
        <begin position="466"/>
        <end position="488"/>
    </location>
</feature>
<keyword evidence="2" id="KW-0812">Transmembrane</keyword>
<gene>
    <name evidence="4" type="ORF">A6A04_07930</name>
</gene>
<evidence type="ECO:0000313" key="5">
    <source>
        <dbReference type="Proteomes" id="UP000078428"/>
    </source>
</evidence>
<evidence type="ECO:0008006" key="6">
    <source>
        <dbReference type="Google" id="ProtNLM"/>
    </source>
</evidence>